<protein>
    <submittedName>
        <fullName evidence="1">Uncharacterized protein</fullName>
    </submittedName>
</protein>
<proteinExistence type="predicted"/>
<evidence type="ECO:0000313" key="1">
    <source>
        <dbReference type="EMBL" id="KAJ8343769.1"/>
    </source>
</evidence>
<sequence>MSPTAFLRGEQKSGWTWCHLIASPSLVMLGQVSSSITHMNCSPSPVTLEALGQHQANQISHEARGVQVIEEDFTSTCAGEFGGVEQRAEALDQEVTARQEQTTHSSRVSSQQIKLPPRLHCAASPIWPVDSSTHSTTPPNLISTSAEQGDKNYRNYYFLSQTGGKNL</sequence>
<accession>A0A9Q1ERV1</accession>
<dbReference type="Proteomes" id="UP001152622">
    <property type="component" value="Chromosome 13"/>
</dbReference>
<evidence type="ECO:0000313" key="2">
    <source>
        <dbReference type="Proteomes" id="UP001152622"/>
    </source>
</evidence>
<gene>
    <name evidence="1" type="ORF">SKAU_G00310980</name>
</gene>
<dbReference type="AlphaFoldDB" id="A0A9Q1ERV1"/>
<dbReference type="EMBL" id="JAINUF010000013">
    <property type="protein sequence ID" value="KAJ8343769.1"/>
    <property type="molecule type" value="Genomic_DNA"/>
</dbReference>
<keyword evidence="2" id="KW-1185">Reference proteome</keyword>
<reference evidence="1" key="1">
    <citation type="journal article" date="2023" name="Science">
        <title>Genome structures resolve the early diversification of teleost fishes.</title>
        <authorList>
            <person name="Parey E."/>
            <person name="Louis A."/>
            <person name="Montfort J."/>
            <person name="Bouchez O."/>
            <person name="Roques C."/>
            <person name="Iampietro C."/>
            <person name="Lluch J."/>
            <person name="Castinel A."/>
            <person name="Donnadieu C."/>
            <person name="Desvignes T."/>
            <person name="Floi Bucao C."/>
            <person name="Jouanno E."/>
            <person name="Wen M."/>
            <person name="Mejri S."/>
            <person name="Dirks R."/>
            <person name="Jansen H."/>
            <person name="Henkel C."/>
            <person name="Chen W.J."/>
            <person name="Zahm M."/>
            <person name="Cabau C."/>
            <person name="Klopp C."/>
            <person name="Thompson A.W."/>
            <person name="Robinson-Rechavi M."/>
            <person name="Braasch I."/>
            <person name="Lecointre G."/>
            <person name="Bobe J."/>
            <person name="Postlethwait J.H."/>
            <person name="Berthelot C."/>
            <person name="Roest Crollius H."/>
            <person name="Guiguen Y."/>
        </authorList>
    </citation>
    <scope>NUCLEOTIDE SEQUENCE</scope>
    <source>
        <strain evidence="1">WJC10195</strain>
    </source>
</reference>
<comment type="caution">
    <text evidence="1">The sequence shown here is derived from an EMBL/GenBank/DDBJ whole genome shotgun (WGS) entry which is preliminary data.</text>
</comment>
<name>A0A9Q1ERV1_SYNKA</name>
<organism evidence="1 2">
    <name type="scientific">Synaphobranchus kaupii</name>
    <name type="common">Kaup's arrowtooth eel</name>
    <dbReference type="NCBI Taxonomy" id="118154"/>
    <lineage>
        <taxon>Eukaryota</taxon>
        <taxon>Metazoa</taxon>
        <taxon>Chordata</taxon>
        <taxon>Craniata</taxon>
        <taxon>Vertebrata</taxon>
        <taxon>Euteleostomi</taxon>
        <taxon>Actinopterygii</taxon>
        <taxon>Neopterygii</taxon>
        <taxon>Teleostei</taxon>
        <taxon>Anguilliformes</taxon>
        <taxon>Synaphobranchidae</taxon>
        <taxon>Synaphobranchus</taxon>
    </lineage>
</organism>